<evidence type="ECO:0000256" key="2">
    <source>
        <dbReference type="SAM" id="SignalP"/>
    </source>
</evidence>
<organism evidence="3 4">
    <name type="scientific">Hypsibius exemplaris</name>
    <name type="common">Freshwater tardigrade</name>
    <dbReference type="NCBI Taxonomy" id="2072580"/>
    <lineage>
        <taxon>Eukaryota</taxon>
        <taxon>Metazoa</taxon>
        <taxon>Ecdysozoa</taxon>
        <taxon>Tardigrada</taxon>
        <taxon>Eutardigrada</taxon>
        <taxon>Parachela</taxon>
        <taxon>Hypsibioidea</taxon>
        <taxon>Hypsibiidae</taxon>
        <taxon>Hypsibius</taxon>
    </lineage>
</organism>
<name>A0A1W0WDZ3_HYPEX</name>
<comment type="caution">
    <text evidence="3">The sequence shown here is derived from an EMBL/GenBank/DDBJ whole genome shotgun (WGS) entry which is preliminary data.</text>
</comment>
<feature type="compositionally biased region" description="Low complexity" evidence="1">
    <location>
        <begin position="56"/>
        <end position="67"/>
    </location>
</feature>
<feature type="chain" id="PRO_5013116952" evidence="2">
    <location>
        <begin position="23"/>
        <end position="152"/>
    </location>
</feature>
<dbReference type="AlphaFoldDB" id="A0A1W0WDZ3"/>
<dbReference type="EMBL" id="MTYJ01000124">
    <property type="protein sequence ID" value="OQV13431.1"/>
    <property type="molecule type" value="Genomic_DNA"/>
</dbReference>
<evidence type="ECO:0000256" key="1">
    <source>
        <dbReference type="SAM" id="MobiDB-lite"/>
    </source>
</evidence>
<reference evidence="4" key="1">
    <citation type="submission" date="2017-01" db="EMBL/GenBank/DDBJ databases">
        <title>Comparative genomics of anhydrobiosis in the tardigrade Hypsibius dujardini.</title>
        <authorList>
            <person name="Yoshida Y."/>
            <person name="Koutsovoulos G."/>
            <person name="Laetsch D."/>
            <person name="Stevens L."/>
            <person name="Kumar S."/>
            <person name="Horikawa D."/>
            <person name="Ishino K."/>
            <person name="Komine S."/>
            <person name="Tomita M."/>
            <person name="Blaxter M."/>
            <person name="Arakawa K."/>
        </authorList>
    </citation>
    <scope>NUCLEOTIDE SEQUENCE [LARGE SCALE GENOMIC DNA]</scope>
    <source>
        <strain evidence="4">Z151</strain>
    </source>
</reference>
<proteinExistence type="predicted"/>
<sequence>MANSFCFTVPLFVLLAHCFVSGQDGTLRDTEFNNRPASLYRPAWGPATGLFGRTDSSSSSASVNPSSELAGSISAAPVDPPKKPILSMFTTVPVRQRKPIPDGPLDMAMRLAKLRDNARLICLASLEQSPLCRTLREEADHWKQMFHRISMP</sequence>
<evidence type="ECO:0000313" key="3">
    <source>
        <dbReference type="EMBL" id="OQV13431.1"/>
    </source>
</evidence>
<dbReference type="Proteomes" id="UP000192578">
    <property type="component" value="Unassembled WGS sequence"/>
</dbReference>
<keyword evidence="2" id="KW-0732">Signal</keyword>
<feature type="region of interest" description="Disordered" evidence="1">
    <location>
        <begin position="54"/>
        <end position="76"/>
    </location>
</feature>
<protein>
    <submittedName>
        <fullName evidence="3">Uncharacterized protein</fullName>
    </submittedName>
</protein>
<feature type="signal peptide" evidence="2">
    <location>
        <begin position="1"/>
        <end position="22"/>
    </location>
</feature>
<keyword evidence="4" id="KW-1185">Reference proteome</keyword>
<gene>
    <name evidence="3" type="ORF">BV898_12385</name>
</gene>
<evidence type="ECO:0000313" key="4">
    <source>
        <dbReference type="Proteomes" id="UP000192578"/>
    </source>
</evidence>
<accession>A0A1W0WDZ3</accession>